<dbReference type="InterPro" id="IPR013087">
    <property type="entry name" value="Znf_C2H2_type"/>
</dbReference>
<protein>
    <recommendedName>
        <fullName evidence="2">C2H2-type domain-containing protein</fullName>
    </recommendedName>
</protein>
<sequence>MSSSNFHCTCCNLSFSRKTNLQRHFKTESHINRQNNLCLEQKIKLLEERLESIEKMLLKNESKDIAQSNTNVYNTTNNTTNNVIINNNITILPYGKENTNYLNSKVMTGIMKRLNVCIVELFNKIHFDANHPENHNIKMQNVRDNKCLVWQGNKWVWKPLAETIEDRQQQLIGILEDSEEDRLIPETIRQNWLNRKDSFSTNKKLIREISNKMKLCLLNSKIDKNRLEN</sequence>
<accession>A0A6C0AGL6</accession>
<dbReference type="EMBL" id="MN740604">
    <property type="protein sequence ID" value="QHS78806.1"/>
    <property type="molecule type" value="Genomic_DNA"/>
</dbReference>
<evidence type="ECO:0000313" key="3">
    <source>
        <dbReference type="EMBL" id="QHS78806.1"/>
    </source>
</evidence>
<organism evidence="3">
    <name type="scientific">viral metagenome</name>
    <dbReference type="NCBI Taxonomy" id="1070528"/>
    <lineage>
        <taxon>unclassified sequences</taxon>
        <taxon>metagenomes</taxon>
        <taxon>organismal metagenomes</taxon>
    </lineage>
</organism>
<evidence type="ECO:0000259" key="2">
    <source>
        <dbReference type="PROSITE" id="PS50157"/>
    </source>
</evidence>
<name>A0A6C0AGL6_9ZZZZ</name>
<dbReference type="InterPro" id="IPR036236">
    <property type="entry name" value="Znf_C2H2_sf"/>
</dbReference>
<dbReference type="PROSITE" id="PS50157">
    <property type="entry name" value="ZINC_FINGER_C2H2_2"/>
    <property type="match status" value="1"/>
</dbReference>
<dbReference type="AlphaFoldDB" id="A0A6C0AGL6"/>
<feature type="coiled-coil region" evidence="1">
    <location>
        <begin position="36"/>
        <end position="63"/>
    </location>
</feature>
<reference evidence="3" key="1">
    <citation type="journal article" date="2020" name="Nature">
        <title>Giant virus diversity and host interactions through global metagenomics.</title>
        <authorList>
            <person name="Schulz F."/>
            <person name="Roux S."/>
            <person name="Paez-Espino D."/>
            <person name="Jungbluth S."/>
            <person name="Walsh D.A."/>
            <person name="Denef V.J."/>
            <person name="McMahon K.D."/>
            <person name="Konstantinidis K.T."/>
            <person name="Eloe-Fadrosh E.A."/>
            <person name="Kyrpides N.C."/>
            <person name="Woyke T."/>
        </authorList>
    </citation>
    <scope>NUCLEOTIDE SEQUENCE</scope>
    <source>
        <strain evidence="3">GVMAG-S-1024976-23</strain>
    </source>
</reference>
<dbReference type="SUPFAM" id="SSF57667">
    <property type="entry name" value="beta-beta-alpha zinc fingers"/>
    <property type="match status" value="1"/>
</dbReference>
<dbReference type="PROSITE" id="PS00028">
    <property type="entry name" value="ZINC_FINGER_C2H2_1"/>
    <property type="match status" value="1"/>
</dbReference>
<dbReference type="Gene3D" id="3.30.160.60">
    <property type="entry name" value="Classic Zinc Finger"/>
    <property type="match status" value="1"/>
</dbReference>
<evidence type="ECO:0000256" key="1">
    <source>
        <dbReference type="SAM" id="Coils"/>
    </source>
</evidence>
<proteinExistence type="predicted"/>
<feature type="domain" description="C2H2-type" evidence="2">
    <location>
        <begin position="6"/>
        <end position="35"/>
    </location>
</feature>
<keyword evidence="1" id="KW-0175">Coiled coil</keyword>